<feature type="signal peptide" evidence="3">
    <location>
        <begin position="1"/>
        <end position="21"/>
    </location>
</feature>
<dbReference type="InterPro" id="IPR050654">
    <property type="entry name" value="AChE-related_enzymes"/>
</dbReference>
<dbReference type="Pfam" id="PF00135">
    <property type="entry name" value="COesterase"/>
    <property type="match status" value="1"/>
</dbReference>
<dbReference type="OMA" id="MMSRMWV"/>
<sequence length="569" mass="61835">MKSSLSLVGQLALVLAPLSHALPVDGAPVAQVRNGTYQGVYNAQYDQDFFLGVPYAQPPVGDLRLRIPHSLNESWSDSRQAIEYSPSCIGYGSDNWVLGNYVSEDCLTLNVVRPAGTAPDAKLPVAVWIHGGGLFMGSGVDPRYNTSFMVEQSVEMETPIIAVTINYRMHAWGFLFGEELAAEGSSLLGFRDQRLALHWVKENIAAFGGDPDHVTIFGESAGAWSVGSQLLAYGGRDDGLFVGAVLQSGAPVSPSPDGTVTTAADWEPTYQRVITATGCNVEDSLACLRALPTDQLSAVFNSSTTTPVSSWNNVVDGDFFPHPNHDQLYEGNFVPVPIIIGMNFDEGASFGPRGINTDEQFLAVVSRTRVNASANHELTRLYPDDPDVGIPATLEGRPTGELAARLGSQYKRAAAFQGDVSMHAPKKLMVEAWVAQGATAYSYHWNVLVNGFAAENGAGHFQEVAFVFNNVNGEGYTTPVSVNPFEGQPETFAQLANLMSRMWISFFVHGDPNYNKANCLRWPVYELEDPKNFVFDVNVTGLGYIEQDVYREAGIDYLVDVLWPPSVEA</sequence>
<dbReference type="PROSITE" id="PS00122">
    <property type="entry name" value="CARBOXYLESTERASE_B_1"/>
    <property type="match status" value="1"/>
</dbReference>
<accession>A0A084QVY2</accession>
<dbReference type="Gene3D" id="3.40.50.1820">
    <property type="entry name" value="alpha/beta hydrolase"/>
    <property type="match status" value="1"/>
</dbReference>
<protein>
    <recommendedName>
        <fullName evidence="3">Carboxylic ester hydrolase</fullName>
        <ecNumber evidence="3">3.1.1.-</ecNumber>
    </recommendedName>
</protein>
<keyword evidence="2 3" id="KW-0378">Hydrolase</keyword>
<comment type="similarity">
    <text evidence="1 3">Belongs to the type-B carboxylesterase/lipase family.</text>
</comment>
<dbReference type="Proteomes" id="UP000028524">
    <property type="component" value="Unassembled WGS sequence"/>
</dbReference>
<dbReference type="STRING" id="1283841.A0A084QVY2"/>
<feature type="domain" description="Carboxylesterase type B" evidence="4">
    <location>
        <begin position="28"/>
        <end position="533"/>
    </location>
</feature>
<keyword evidence="3" id="KW-0732">Signal</keyword>
<dbReference type="GO" id="GO:0052689">
    <property type="term" value="F:carboxylic ester hydrolase activity"/>
    <property type="evidence" value="ECO:0007669"/>
    <property type="project" value="TreeGrafter"/>
</dbReference>
<dbReference type="PROSITE" id="PS00941">
    <property type="entry name" value="CARBOXYLESTERASE_B_2"/>
    <property type="match status" value="1"/>
</dbReference>
<gene>
    <name evidence="5" type="ORF">S40285_02560</name>
</gene>
<evidence type="ECO:0000256" key="3">
    <source>
        <dbReference type="RuleBase" id="RU361235"/>
    </source>
</evidence>
<dbReference type="InParanoid" id="A0A084QVY2"/>
<dbReference type="InterPro" id="IPR019826">
    <property type="entry name" value="Carboxylesterase_B_AS"/>
</dbReference>
<dbReference type="EC" id="3.1.1.-" evidence="3"/>
<dbReference type="PANTHER" id="PTHR43918">
    <property type="entry name" value="ACETYLCHOLINESTERASE"/>
    <property type="match status" value="1"/>
</dbReference>
<reference evidence="5 6" key="1">
    <citation type="journal article" date="2014" name="BMC Genomics">
        <title>Comparative genome sequencing reveals chemotype-specific gene clusters in the toxigenic black mold Stachybotrys.</title>
        <authorList>
            <person name="Semeiks J."/>
            <person name="Borek D."/>
            <person name="Otwinowski Z."/>
            <person name="Grishin N.V."/>
        </authorList>
    </citation>
    <scope>NUCLEOTIDE SEQUENCE [LARGE SCALE GENOMIC DNA]</scope>
    <source>
        <strain evidence="5 6">IBT 40285</strain>
    </source>
</reference>
<dbReference type="AlphaFoldDB" id="A0A084QVY2"/>
<evidence type="ECO:0000256" key="1">
    <source>
        <dbReference type="ARBA" id="ARBA00005964"/>
    </source>
</evidence>
<dbReference type="EMBL" id="KL660000">
    <property type="protein sequence ID" value="KFA68117.1"/>
    <property type="molecule type" value="Genomic_DNA"/>
</dbReference>
<evidence type="ECO:0000313" key="5">
    <source>
        <dbReference type="EMBL" id="KFA68117.1"/>
    </source>
</evidence>
<feature type="chain" id="PRO_5005105917" description="Carboxylic ester hydrolase" evidence="3">
    <location>
        <begin position="22"/>
        <end position="569"/>
    </location>
</feature>
<dbReference type="InterPro" id="IPR029058">
    <property type="entry name" value="AB_hydrolase_fold"/>
</dbReference>
<keyword evidence="6" id="KW-1185">Reference proteome</keyword>
<proteinExistence type="inferred from homology"/>
<dbReference type="PANTHER" id="PTHR43918:SF4">
    <property type="entry name" value="CARBOXYLIC ESTER HYDROLASE"/>
    <property type="match status" value="1"/>
</dbReference>
<organism evidence="5 6">
    <name type="scientific">Stachybotrys chlorohalonatus (strain IBT 40285)</name>
    <dbReference type="NCBI Taxonomy" id="1283841"/>
    <lineage>
        <taxon>Eukaryota</taxon>
        <taxon>Fungi</taxon>
        <taxon>Dikarya</taxon>
        <taxon>Ascomycota</taxon>
        <taxon>Pezizomycotina</taxon>
        <taxon>Sordariomycetes</taxon>
        <taxon>Hypocreomycetidae</taxon>
        <taxon>Hypocreales</taxon>
        <taxon>Stachybotryaceae</taxon>
        <taxon>Stachybotrys</taxon>
    </lineage>
</organism>
<dbReference type="InterPro" id="IPR002018">
    <property type="entry name" value="CarbesteraseB"/>
</dbReference>
<dbReference type="SUPFAM" id="SSF53474">
    <property type="entry name" value="alpha/beta-Hydrolases"/>
    <property type="match status" value="1"/>
</dbReference>
<evidence type="ECO:0000259" key="4">
    <source>
        <dbReference type="Pfam" id="PF00135"/>
    </source>
</evidence>
<name>A0A084QVY2_STAC4</name>
<dbReference type="InterPro" id="IPR019819">
    <property type="entry name" value="Carboxylesterase_B_CS"/>
</dbReference>
<evidence type="ECO:0000313" key="6">
    <source>
        <dbReference type="Proteomes" id="UP000028524"/>
    </source>
</evidence>
<dbReference type="HOGENOM" id="CLU_006586_10_6_1"/>
<evidence type="ECO:0000256" key="2">
    <source>
        <dbReference type="ARBA" id="ARBA00022801"/>
    </source>
</evidence>
<dbReference type="ESTHER" id="stach-a0a084b8p9">
    <property type="family name" value="Fungal_carboxylesterase_lipase"/>
</dbReference>
<dbReference type="OrthoDB" id="408631at2759"/>